<protein>
    <submittedName>
        <fullName evidence="4">Outer membrane protein assembly factor BamB, contains PQQ-like beta-propeller repeat</fullName>
    </submittedName>
</protein>
<feature type="signal peptide" evidence="2">
    <location>
        <begin position="1"/>
        <end position="27"/>
    </location>
</feature>
<evidence type="ECO:0000313" key="4">
    <source>
        <dbReference type="EMBL" id="SDX92862.1"/>
    </source>
</evidence>
<feature type="transmembrane region" description="Helical" evidence="1">
    <location>
        <begin position="419"/>
        <end position="444"/>
    </location>
</feature>
<sequence length="458" mass="50667">MKKRVRNVMLSALFLAGSLVMTEQASAAKVGPEEWTEYRMNSENNPVYNSSFDEEIQDVIETNNQIRSTPVIVGNNAYIGNHESGDLYSYNLVEGTMNWEAKAPNWVHSEMIYAEDNLFVGFGNRYFKENGTRGTEDSGVLSLNPETGETRWKFETDGEVMPTPAFHDGTVYIVAGDRHLYAVDAESGEEEWNLELGHVMSMSSPTIEDGMLYVGGGAPTPYTFTAVDLEKEEISWQTEFPEAYAGLDDVPPVIYEDSVITTALEGEEDDNPTHMIYAMNTDNGEMKWKDSLGQGEMVKNNKSGAPMIYEDQVFVASPITKSYYAYNAADGEQNWKYEANVSKAPPVAENGTVYFTDKEGFVYAFDTETYELLGSKELGGVLAPSGPVLMNGTLIVGSQDSNVYALPTSDVRGSSDASFFWTSPLGITLFAATALLAVVLLFILRKRTVRKDPRRVGK</sequence>
<comment type="caution">
    <text evidence="4">The sequence shown here is derived from an EMBL/GenBank/DDBJ whole genome shotgun (WGS) entry which is preliminary data.</text>
</comment>
<dbReference type="Pfam" id="PF13360">
    <property type="entry name" value="PQQ_2"/>
    <property type="match status" value="1"/>
</dbReference>
<dbReference type="RefSeq" id="WP_093107018.1">
    <property type="nucleotide sequence ID" value="NZ_FNOS01000004.1"/>
</dbReference>
<dbReference type="Proteomes" id="UP000198647">
    <property type="component" value="Unassembled WGS sequence"/>
</dbReference>
<feature type="domain" description="Pyrrolo-quinoline quinone repeat" evidence="3">
    <location>
        <begin position="206"/>
        <end position="407"/>
    </location>
</feature>
<dbReference type="InterPro" id="IPR002372">
    <property type="entry name" value="PQQ_rpt_dom"/>
</dbReference>
<feature type="chain" id="PRO_5045231592" evidence="2">
    <location>
        <begin position="28"/>
        <end position="458"/>
    </location>
</feature>
<dbReference type="SMART" id="SM00564">
    <property type="entry name" value="PQQ"/>
    <property type="match status" value="8"/>
</dbReference>
<dbReference type="EMBL" id="FNOS01000004">
    <property type="protein sequence ID" value="SDX92862.1"/>
    <property type="molecule type" value="Genomic_DNA"/>
</dbReference>
<evidence type="ECO:0000313" key="5">
    <source>
        <dbReference type="Proteomes" id="UP000198647"/>
    </source>
</evidence>
<dbReference type="SUPFAM" id="SSF50998">
    <property type="entry name" value="Quinoprotein alcohol dehydrogenase-like"/>
    <property type="match status" value="1"/>
</dbReference>
<reference evidence="4 5" key="1">
    <citation type="submission" date="2016-10" db="EMBL/GenBank/DDBJ databases">
        <authorList>
            <person name="Varghese N."/>
            <person name="Submissions S."/>
        </authorList>
    </citation>
    <scope>NUCLEOTIDE SEQUENCE [LARGE SCALE GENOMIC DNA]</scope>
    <source>
        <strain evidence="4 5">DSM 20748</strain>
    </source>
</reference>
<dbReference type="InterPro" id="IPR011047">
    <property type="entry name" value="Quinoprotein_ADH-like_sf"/>
</dbReference>
<evidence type="ECO:0000256" key="1">
    <source>
        <dbReference type="SAM" id="Phobius"/>
    </source>
</evidence>
<dbReference type="Gene3D" id="2.40.128.630">
    <property type="match status" value="1"/>
</dbReference>
<keyword evidence="1" id="KW-0812">Transmembrane</keyword>
<organism evidence="4 5">
    <name type="scientific">Salimicrobium album</name>
    <dbReference type="NCBI Taxonomy" id="50717"/>
    <lineage>
        <taxon>Bacteria</taxon>
        <taxon>Bacillati</taxon>
        <taxon>Bacillota</taxon>
        <taxon>Bacilli</taxon>
        <taxon>Bacillales</taxon>
        <taxon>Bacillaceae</taxon>
        <taxon>Salimicrobium</taxon>
    </lineage>
</organism>
<dbReference type="PANTHER" id="PTHR34512:SF30">
    <property type="entry name" value="OUTER MEMBRANE PROTEIN ASSEMBLY FACTOR BAMB"/>
    <property type="match status" value="1"/>
</dbReference>
<keyword evidence="1" id="KW-0472">Membrane</keyword>
<evidence type="ECO:0000256" key="2">
    <source>
        <dbReference type="SAM" id="SignalP"/>
    </source>
</evidence>
<keyword evidence="1" id="KW-1133">Transmembrane helix</keyword>
<keyword evidence="5" id="KW-1185">Reference proteome</keyword>
<evidence type="ECO:0000259" key="3">
    <source>
        <dbReference type="Pfam" id="PF13360"/>
    </source>
</evidence>
<keyword evidence="2" id="KW-0732">Signal</keyword>
<proteinExistence type="predicted"/>
<name>A0A1H3FP79_9BACI</name>
<dbReference type="InterPro" id="IPR018391">
    <property type="entry name" value="PQQ_b-propeller_rpt"/>
</dbReference>
<dbReference type="InterPro" id="IPR015943">
    <property type="entry name" value="WD40/YVTN_repeat-like_dom_sf"/>
</dbReference>
<gene>
    <name evidence="4" type="ORF">SAMN04488081_1627</name>
</gene>
<dbReference type="Gene3D" id="2.130.10.10">
    <property type="entry name" value="YVTN repeat-like/Quinoprotein amine dehydrogenase"/>
    <property type="match status" value="1"/>
</dbReference>
<accession>A0A1H3FP79</accession>
<dbReference type="PANTHER" id="PTHR34512">
    <property type="entry name" value="CELL SURFACE PROTEIN"/>
    <property type="match status" value="1"/>
</dbReference>